<keyword evidence="8" id="KW-0378">Hydrolase</keyword>
<evidence type="ECO:0000256" key="3">
    <source>
        <dbReference type="ARBA" id="ARBA00022692"/>
    </source>
</evidence>
<organism evidence="8 9">
    <name type="scientific">Enterocloster lavalensis</name>
    <dbReference type="NCBI Taxonomy" id="460384"/>
    <lineage>
        <taxon>Bacteria</taxon>
        <taxon>Bacillati</taxon>
        <taxon>Bacillota</taxon>
        <taxon>Clostridia</taxon>
        <taxon>Lachnospirales</taxon>
        <taxon>Lachnospiraceae</taxon>
        <taxon>Enterocloster</taxon>
    </lineage>
</organism>
<dbReference type="GO" id="GO:0016787">
    <property type="term" value="F:hydrolase activity"/>
    <property type="evidence" value="ECO:0007669"/>
    <property type="project" value="UniProtKB-KW"/>
</dbReference>
<accession>A0A1I0HLG5</accession>
<evidence type="ECO:0000256" key="5">
    <source>
        <dbReference type="ARBA" id="ARBA00023136"/>
    </source>
</evidence>
<feature type="compositionally biased region" description="Polar residues" evidence="6">
    <location>
        <begin position="151"/>
        <end position="160"/>
    </location>
</feature>
<evidence type="ECO:0000256" key="4">
    <source>
        <dbReference type="ARBA" id="ARBA00022989"/>
    </source>
</evidence>
<dbReference type="RefSeq" id="WP_092365596.1">
    <property type="nucleotide sequence ID" value="NZ_DAINWJ010000147.1"/>
</dbReference>
<feature type="transmembrane region" description="Helical" evidence="7">
    <location>
        <begin position="59"/>
        <end position="79"/>
    </location>
</feature>
<keyword evidence="2" id="KW-1003">Cell membrane</keyword>
<feature type="region of interest" description="Disordered" evidence="6">
    <location>
        <begin position="115"/>
        <end position="171"/>
    </location>
</feature>
<evidence type="ECO:0000256" key="1">
    <source>
        <dbReference type="ARBA" id="ARBA00004651"/>
    </source>
</evidence>
<feature type="region of interest" description="Disordered" evidence="6">
    <location>
        <begin position="194"/>
        <end position="244"/>
    </location>
</feature>
<dbReference type="PANTHER" id="PTHR33931">
    <property type="entry name" value="HOLIN-LIKE PROTEIN CIDA-RELATED"/>
    <property type="match status" value="1"/>
</dbReference>
<feature type="transmembrane region" description="Helical" evidence="7">
    <location>
        <begin position="7"/>
        <end position="24"/>
    </location>
</feature>
<evidence type="ECO:0000256" key="2">
    <source>
        <dbReference type="ARBA" id="ARBA00022475"/>
    </source>
</evidence>
<dbReference type="STRING" id="460384.SAMN05216313_116104"/>
<keyword evidence="5 7" id="KW-0472">Membrane</keyword>
<evidence type="ECO:0000256" key="6">
    <source>
        <dbReference type="SAM" id="MobiDB-lite"/>
    </source>
</evidence>
<feature type="transmembrane region" description="Helical" evidence="7">
    <location>
        <begin position="85"/>
        <end position="107"/>
    </location>
</feature>
<feature type="compositionally biased region" description="Basic and acidic residues" evidence="6">
    <location>
        <begin position="115"/>
        <end position="136"/>
    </location>
</feature>
<dbReference type="Proteomes" id="UP000198508">
    <property type="component" value="Unassembled WGS sequence"/>
</dbReference>
<protein>
    <submittedName>
        <fullName evidence="8">Putative effector of murein hydrolase LrgA, UPF0299 family</fullName>
    </submittedName>
</protein>
<feature type="transmembrane region" description="Helical" evidence="7">
    <location>
        <begin position="30"/>
        <end position="47"/>
    </location>
</feature>
<evidence type="ECO:0000313" key="8">
    <source>
        <dbReference type="EMBL" id="SET84580.1"/>
    </source>
</evidence>
<keyword evidence="4 7" id="KW-1133">Transmembrane helix</keyword>
<dbReference type="EMBL" id="FOIM01000016">
    <property type="protein sequence ID" value="SET84580.1"/>
    <property type="molecule type" value="Genomic_DNA"/>
</dbReference>
<proteinExistence type="predicted"/>
<name>A0A1I0HLG5_9FIRM</name>
<dbReference type="GeneID" id="93281858"/>
<reference evidence="9" key="1">
    <citation type="submission" date="2016-10" db="EMBL/GenBank/DDBJ databases">
        <authorList>
            <person name="Varghese N."/>
            <person name="Submissions S."/>
        </authorList>
    </citation>
    <scope>NUCLEOTIDE SEQUENCE [LARGE SCALE GENOMIC DNA]</scope>
    <source>
        <strain evidence="9">NLAE-zl-G277</strain>
    </source>
</reference>
<comment type="subcellular location">
    <subcellularLocation>
        <location evidence="1">Cell membrane</location>
        <topology evidence="1">Multi-pass membrane protein</topology>
    </subcellularLocation>
</comment>
<keyword evidence="9" id="KW-1185">Reference proteome</keyword>
<evidence type="ECO:0000313" key="9">
    <source>
        <dbReference type="Proteomes" id="UP000198508"/>
    </source>
</evidence>
<evidence type="ECO:0000256" key="7">
    <source>
        <dbReference type="SAM" id="Phobius"/>
    </source>
</evidence>
<dbReference type="Pfam" id="PF03788">
    <property type="entry name" value="LrgA"/>
    <property type="match status" value="1"/>
</dbReference>
<sequence>MKYVKQVGIIWGFTMAGEILHAILPLPVPSGVYGLFLLLGALMAGWVRLESVEGTGNFLMDTMTLMFIPAMVGLMEYAAQIKEVFVPFMIVIAVSTVAVMVVTGRVAQTVIDLQERGRGKQAEERRRNSVESRENATKGQVSVEECRENASESQVSTTECPENAAKDQVSTAECRENAAKDQVSAAECRENAAKGQVSAGGCHKNAAKSRVSAEECRENAANPLDCPDPQPAPLESEEEQTNAR</sequence>
<dbReference type="PANTHER" id="PTHR33931:SF2">
    <property type="entry name" value="HOLIN-LIKE PROTEIN CIDA"/>
    <property type="match status" value="1"/>
</dbReference>
<dbReference type="AlphaFoldDB" id="A0A1I0HLG5"/>
<keyword evidence="3 7" id="KW-0812">Transmembrane</keyword>
<dbReference type="GO" id="GO:0005886">
    <property type="term" value="C:plasma membrane"/>
    <property type="evidence" value="ECO:0007669"/>
    <property type="project" value="UniProtKB-SubCell"/>
</dbReference>
<feature type="compositionally biased region" description="Acidic residues" evidence="6">
    <location>
        <begin position="235"/>
        <end position="244"/>
    </location>
</feature>
<dbReference type="InterPro" id="IPR005538">
    <property type="entry name" value="LrgA/CidA"/>
</dbReference>
<gene>
    <name evidence="8" type="ORF">SAMN05216313_116104</name>
</gene>